<evidence type="ECO:0000256" key="2">
    <source>
        <dbReference type="ARBA" id="ARBA00012274"/>
    </source>
</evidence>
<evidence type="ECO:0000256" key="3">
    <source>
        <dbReference type="ARBA" id="ARBA00022634"/>
    </source>
</evidence>
<dbReference type="InterPro" id="IPR023806">
    <property type="entry name" value="CHP03905"/>
</dbReference>
<dbReference type="Pfam" id="PF12637">
    <property type="entry name" value="TSCPD"/>
    <property type="match status" value="1"/>
</dbReference>
<keyword evidence="4" id="KW-0547">Nucleotide-binding</keyword>
<keyword evidence="8" id="KW-1185">Reference proteome</keyword>
<evidence type="ECO:0000313" key="8">
    <source>
        <dbReference type="Proteomes" id="UP000798046"/>
    </source>
</evidence>
<dbReference type="Proteomes" id="UP000798046">
    <property type="component" value="Unassembled WGS sequence"/>
</dbReference>
<evidence type="ECO:0000256" key="5">
    <source>
        <dbReference type="ARBA" id="ARBA00047754"/>
    </source>
</evidence>
<comment type="catalytic activity">
    <reaction evidence="5">
        <text>a 2'-deoxyribonucleoside 5'-diphosphate + [thioredoxin]-disulfide + H2O = a ribonucleoside 5'-diphosphate + [thioredoxin]-dithiol</text>
        <dbReference type="Rhea" id="RHEA:23252"/>
        <dbReference type="Rhea" id="RHEA-COMP:10698"/>
        <dbReference type="Rhea" id="RHEA-COMP:10700"/>
        <dbReference type="ChEBI" id="CHEBI:15377"/>
        <dbReference type="ChEBI" id="CHEBI:29950"/>
        <dbReference type="ChEBI" id="CHEBI:50058"/>
        <dbReference type="ChEBI" id="CHEBI:57930"/>
        <dbReference type="ChEBI" id="CHEBI:73316"/>
        <dbReference type="EC" id="1.17.4.1"/>
    </reaction>
</comment>
<evidence type="ECO:0000259" key="6">
    <source>
        <dbReference type="Pfam" id="PF12637"/>
    </source>
</evidence>
<gene>
    <name evidence="7" type="ORF">F6V30_13065</name>
</gene>
<evidence type="ECO:0000256" key="1">
    <source>
        <dbReference type="ARBA" id="ARBA00007405"/>
    </source>
</evidence>
<comment type="caution">
    <text evidence="7">The sequence shown here is derived from an EMBL/GenBank/DDBJ whole genome shotgun (WGS) entry which is preliminary data.</text>
</comment>
<protein>
    <recommendedName>
        <fullName evidence="2">ribonucleoside-diphosphate reductase</fullName>
        <ecNumber evidence="2">1.17.4.1</ecNumber>
    </recommendedName>
</protein>
<comment type="similarity">
    <text evidence="1">Belongs to the ribonucleoside diphosphate reductase class-2 family.</text>
</comment>
<accession>A0ABQ6TMZ2</accession>
<dbReference type="NCBIfam" id="TIGR03905">
    <property type="entry name" value="TIGR03905_4_Cys"/>
    <property type="match status" value="1"/>
</dbReference>
<dbReference type="EC" id="1.17.4.1" evidence="2"/>
<dbReference type="InterPro" id="IPR024434">
    <property type="entry name" value="TSCPD_dom"/>
</dbReference>
<evidence type="ECO:0000256" key="4">
    <source>
        <dbReference type="ARBA" id="ARBA00022741"/>
    </source>
</evidence>
<keyword evidence="3" id="KW-0237">DNA synthesis</keyword>
<name>A0ABQ6TMZ2_9BACT</name>
<organism evidence="7 8">
    <name type="scientific">Oryzomonas sagensis</name>
    <dbReference type="NCBI Taxonomy" id="2603857"/>
    <lineage>
        <taxon>Bacteria</taxon>
        <taxon>Pseudomonadati</taxon>
        <taxon>Thermodesulfobacteriota</taxon>
        <taxon>Desulfuromonadia</taxon>
        <taxon>Geobacterales</taxon>
        <taxon>Geobacteraceae</taxon>
        <taxon>Oryzomonas</taxon>
    </lineage>
</organism>
<dbReference type="EMBL" id="VZRA01000003">
    <property type="protein sequence ID" value="KAB0669721.1"/>
    <property type="molecule type" value="Genomic_DNA"/>
</dbReference>
<evidence type="ECO:0000313" key="7">
    <source>
        <dbReference type="EMBL" id="KAB0669721.1"/>
    </source>
</evidence>
<proteinExistence type="inferred from homology"/>
<feature type="domain" description="TSCPD" evidence="6">
    <location>
        <begin position="7"/>
        <end position="78"/>
    </location>
</feature>
<dbReference type="RefSeq" id="WP_151157382.1">
    <property type="nucleotide sequence ID" value="NZ_VZRA01000003.1"/>
</dbReference>
<sequence length="81" mass="8436">MKFSYETTGTCSKRIDIEVEAGVLVSADFIGGCSGNSQGVAALVKEMPVAEVVRRLKGIACQGDTSCPDQLARALEAAANE</sequence>
<reference evidence="7 8" key="1">
    <citation type="journal article" date="2020" name="Microorganisms">
        <title>Description of Three Novel Members in the Family Geobacteraceae, Oryzomonas japonicum gen. nov., sp. nov., Oryzomonas sagensis sp. nov., and Oryzomonas ruber sp. nov.</title>
        <authorList>
            <person name="Xu Z."/>
            <person name="Masuda Y."/>
            <person name="Hayakawa C."/>
            <person name="Ushijima N."/>
            <person name="Kawano K."/>
            <person name="Shiratori Y."/>
            <person name="Senoo K."/>
            <person name="Itoh H."/>
        </authorList>
    </citation>
    <scope>NUCLEOTIDE SEQUENCE [LARGE SCALE GENOMIC DNA]</scope>
    <source>
        <strain evidence="7 8">Red100</strain>
    </source>
</reference>